<feature type="transmembrane region" description="Helical" evidence="17">
    <location>
        <begin position="510"/>
        <end position="529"/>
    </location>
</feature>
<evidence type="ECO:0000256" key="11">
    <source>
        <dbReference type="ARBA" id="ARBA00023134"/>
    </source>
</evidence>
<proteinExistence type="inferred from homology"/>
<evidence type="ECO:0000256" key="17">
    <source>
        <dbReference type="RuleBase" id="RU362098"/>
    </source>
</evidence>
<dbReference type="InterPro" id="IPR011642">
    <property type="entry name" value="Gate_dom"/>
</dbReference>
<dbReference type="GO" id="GO:0005886">
    <property type="term" value="C:plasma membrane"/>
    <property type="evidence" value="ECO:0007669"/>
    <property type="project" value="UniProtKB-SubCell"/>
</dbReference>
<feature type="binding site" evidence="15">
    <location>
        <begin position="12"/>
        <end position="19"/>
    </location>
    <ligand>
        <name>GTP</name>
        <dbReference type="ChEBI" id="CHEBI:37565"/>
        <label>1</label>
    </ligand>
</feature>
<dbReference type="Pfam" id="PF02421">
    <property type="entry name" value="FeoB_N"/>
    <property type="match status" value="1"/>
</dbReference>
<comment type="function">
    <text evidence="1 17">Probable transporter of a GTP-driven Fe(2+) uptake system.</text>
</comment>
<keyword evidence="4" id="KW-1003">Cell membrane</keyword>
<feature type="binding site" evidence="15">
    <location>
        <begin position="118"/>
        <end position="121"/>
    </location>
    <ligand>
        <name>GTP</name>
        <dbReference type="ChEBI" id="CHEBI:37565"/>
        <label>1</label>
    </ligand>
</feature>
<dbReference type="PRINTS" id="PR00326">
    <property type="entry name" value="GTP1OBG"/>
</dbReference>
<evidence type="ECO:0000256" key="2">
    <source>
        <dbReference type="ARBA" id="ARBA00004651"/>
    </source>
</evidence>
<dbReference type="GO" id="GO:0046872">
    <property type="term" value="F:metal ion binding"/>
    <property type="evidence" value="ECO:0007669"/>
    <property type="project" value="UniProtKB-KW"/>
</dbReference>
<evidence type="ECO:0000256" key="3">
    <source>
        <dbReference type="ARBA" id="ARBA00022448"/>
    </source>
</evidence>
<feature type="binding site" evidence="15">
    <location>
        <begin position="58"/>
        <end position="61"/>
    </location>
    <ligand>
        <name>GTP</name>
        <dbReference type="ChEBI" id="CHEBI:37565"/>
        <label>1</label>
    </ligand>
</feature>
<feature type="transmembrane region" description="Helical" evidence="17">
    <location>
        <begin position="588"/>
        <end position="607"/>
    </location>
</feature>
<evidence type="ECO:0000256" key="1">
    <source>
        <dbReference type="ARBA" id="ARBA00003926"/>
    </source>
</evidence>
<feature type="binding site" evidence="16">
    <location>
        <position position="26"/>
    </location>
    <ligand>
        <name>Mg(2+)</name>
        <dbReference type="ChEBI" id="CHEBI:18420"/>
        <label>2</label>
    </ligand>
</feature>
<feature type="transmembrane region" description="Helical" evidence="17">
    <location>
        <begin position="428"/>
        <end position="451"/>
    </location>
</feature>
<dbReference type="GO" id="GO:0005525">
    <property type="term" value="F:GTP binding"/>
    <property type="evidence" value="ECO:0007669"/>
    <property type="project" value="UniProtKB-KW"/>
</dbReference>
<evidence type="ECO:0000256" key="16">
    <source>
        <dbReference type="PIRSR" id="PIRSR603373-2"/>
    </source>
</evidence>
<protein>
    <recommendedName>
        <fullName evidence="13 14">Ferrous iron transport protein B</fullName>
    </recommendedName>
</protein>
<evidence type="ECO:0000256" key="10">
    <source>
        <dbReference type="ARBA" id="ARBA00023065"/>
    </source>
</evidence>
<keyword evidence="12 17" id="KW-0472">Membrane</keyword>
<keyword evidence="8 17" id="KW-1133">Transmembrane helix</keyword>
<dbReference type="Gene3D" id="3.40.50.300">
    <property type="entry name" value="P-loop containing nucleotide triphosphate hydrolases"/>
    <property type="match status" value="1"/>
</dbReference>
<keyword evidence="16" id="KW-0479">Metal-binding</keyword>
<dbReference type="Gene3D" id="1.10.287.1770">
    <property type="match status" value="1"/>
</dbReference>
<feature type="domain" description="FeoB-type G" evidence="18">
    <location>
        <begin position="5"/>
        <end position="167"/>
    </location>
</feature>
<gene>
    <name evidence="19" type="ORF">EV210_101488</name>
</gene>
<feature type="binding site" evidence="16">
    <location>
        <position position="23"/>
    </location>
    <ligand>
        <name>Mg(2+)</name>
        <dbReference type="ChEBI" id="CHEBI:18420"/>
        <label>2</label>
    </ligand>
</feature>
<dbReference type="PANTHER" id="PTHR43185">
    <property type="entry name" value="FERROUS IRON TRANSPORT PROTEIN B"/>
    <property type="match status" value="1"/>
</dbReference>
<organism evidence="19 20">
    <name type="scientific">Anaerospora hongkongensis</name>
    <dbReference type="NCBI Taxonomy" id="244830"/>
    <lineage>
        <taxon>Bacteria</taxon>
        <taxon>Bacillati</taxon>
        <taxon>Bacillota</taxon>
        <taxon>Negativicutes</taxon>
        <taxon>Selenomonadales</taxon>
        <taxon>Sporomusaceae</taxon>
        <taxon>Anaerospora</taxon>
    </lineage>
</organism>
<reference evidence="19 20" key="1">
    <citation type="submission" date="2019-03" db="EMBL/GenBank/DDBJ databases">
        <title>Genomic Encyclopedia of Type Strains, Phase IV (KMG-IV): sequencing the most valuable type-strain genomes for metagenomic binning, comparative biology and taxonomic classification.</title>
        <authorList>
            <person name="Goeker M."/>
        </authorList>
    </citation>
    <scope>NUCLEOTIDE SEQUENCE [LARGE SCALE GENOMIC DNA]</scope>
    <source>
        <strain evidence="19 20">DSM 15969</strain>
    </source>
</reference>
<dbReference type="CDD" id="cd01879">
    <property type="entry name" value="FeoB"/>
    <property type="match status" value="1"/>
</dbReference>
<dbReference type="EMBL" id="SLUI01000001">
    <property type="protein sequence ID" value="TCL40287.1"/>
    <property type="molecule type" value="Genomic_DNA"/>
</dbReference>
<keyword evidence="7 15" id="KW-0547">Nucleotide-binding</keyword>
<evidence type="ECO:0000256" key="12">
    <source>
        <dbReference type="ARBA" id="ARBA00023136"/>
    </source>
</evidence>
<dbReference type="InterPro" id="IPR011640">
    <property type="entry name" value="Fe2_transport_prot_B_C"/>
</dbReference>
<evidence type="ECO:0000256" key="6">
    <source>
        <dbReference type="ARBA" id="ARBA00022692"/>
    </source>
</evidence>
<dbReference type="GO" id="GO:0015093">
    <property type="term" value="F:ferrous iron transmembrane transporter activity"/>
    <property type="evidence" value="ECO:0007669"/>
    <property type="project" value="UniProtKB-UniRule"/>
</dbReference>
<evidence type="ECO:0000256" key="4">
    <source>
        <dbReference type="ARBA" id="ARBA00022475"/>
    </source>
</evidence>
<dbReference type="AlphaFoldDB" id="A0A4R1Q379"/>
<keyword evidence="5 17" id="KW-0410">Iron transport</keyword>
<dbReference type="InterPro" id="IPR027417">
    <property type="entry name" value="P-loop_NTPase"/>
</dbReference>
<dbReference type="Pfam" id="PF17910">
    <property type="entry name" value="FeoB_Cyto"/>
    <property type="match status" value="1"/>
</dbReference>
<feature type="binding site" evidence="16">
    <location>
        <position position="27"/>
    </location>
    <ligand>
        <name>Mg(2+)</name>
        <dbReference type="ChEBI" id="CHEBI:18420"/>
        <label>2</label>
    </ligand>
</feature>
<evidence type="ECO:0000256" key="7">
    <source>
        <dbReference type="ARBA" id="ARBA00022741"/>
    </source>
</evidence>
<evidence type="ECO:0000256" key="14">
    <source>
        <dbReference type="NCBIfam" id="TIGR00437"/>
    </source>
</evidence>
<keyword evidence="20" id="KW-1185">Reference proteome</keyword>
<evidence type="ECO:0000313" key="20">
    <source>
        <dbReference type="Proteomes" id="UP000295063"/>
    </source>
</evidence>
<evidence type="ECO:0000256" key="9">
    <source>
        <dbReference type="ARBA" id="ARBA00023004"/>
    </source>
</evidence>
<feature type="transmembrane region" description="Helical" evidence="17">
    <location>
        <begin position="457"/>
        <end position="476"/>
    </location>
</feature>
<keyword evidence="6 17" id="KW-0812">Transmembrane</keyword>
<dbReference type="NCBIfam" id="TIGR00231">
    <property type="entry name" value="small_GTP"/>
    <property type="match status" value="1"/>
</dbReference>
<dbReference type="InterPro" id="IPR006073">
    <property type="entry name" value="GTP-bd"/>
</dbReference>
<dbReference type="Proteomes" id="UP000295063">
    <property type="component" value="Unassembled WGS sequence"/>
</dbReference>
<dbReference type="Pfam" id="PF07670">
    <property type="entry name" value="Gate"/>
    <property type="match status" value="2"/>
</dbReference>
<dbReference type="OrthoDB" id="9809127at2"/>
<dbReference type="InterPro" id="IPR050860">
    <property type="entry name" value="FeoB_GTPase"/>
</dbReference>
<keyword evidence="3 17" id="KW-0813">Transport</keyword>
<feature type="transmembrane region" description="Helical" evidence="17">
    <location>
        <begin position="393"/>
        <end position="416"/>
    </location>
</feature>
<dbReference type="PANTHER" id="PTHR43185:SF1">
    <property type="entry name" value="FE(2+) TRANSPORTER FEOB"/>
    <property type="match status" value="1"/>
</dbReference>
<name>A0A4R1Q379_9FIRM</name>
<keyword evidence="9 17" id="KW-0408">Iron</keyword>
<dbReference type="NCBIfam" id="TIGR00437">
    <property type="entry name" value="feoB"/>
    <property type="match status" value="1"/>
</dbReference>
<keyword evidence="16" id="KW-0460">Magnesium</keyword>
<keyword evidence="10" id="KW-0406">Ion transport</keyword>
<feature type="binding site" evidence="15">
    <location>
        <begin position="37"/>
        <end position="41"/>
    </location>
    <ligand>
        <name>GTP</name>
        <dbReference type="ChEBI" id="CHEBI:37565"/>
        <label>1</label>
    </ligand>
</feature>
<keyword evidence="11 15" id="KW-0342">GTP-binding</keyword>
<feature type="transmembrane region" description="Helical" evidence="17">
    <location>
        <begin position="614"/>
        <end position="635"/>
    </location>
</feature>
<dbReference type="InterPro" id="IPR005225">
    <property type="entry name" value="Small_GTP-bd"/>
</dbReference>
<comment type="subcellular location">
    <subcellularLocation>
        <location evidence="2 17">Cell membrane</location>
        <topology evidence="2 17">Multi-pass membrane protein</topology>
    </subcellularLocation>
</comment>
<comment type="similarity">
    <text evidence="17">Belongs to the TRAFAC class TrmE-Era-EngA-EngB-Septin-like GTPase superfamily. FeoB GTPase (TC 9.A.8) family.</text>
</comment>
<dbReference type="InterPro" id="IPR003373">
    <property type="entry name" value="Fe2_transport_prot-B"/>
</dbReference>
<dbReference type="RefSeq" id="WP_132074985.1">
    <property type="nucleotide sequence ID" value="NZ_SLUI01000001.1"/>
</dbReference>
<sequence length="645" mass="71082">MKQKLPKIVLVGAPNVGKSVIFNYLTGAYVVVSNYPGTTVDIARGQAKLNGRMYEIIDTPGVYSLSALTDEERVTLDLLRTEKPDLVIHVIDAKNIRRMLMLTLQLMDGGYPLLLDLNVMDEAEQHGIHIQINKLSELLGVPVVATAAVGNRGMKNLKQAISGFVPRVPEPLLFSEQLEKAVQHIAGNLNAEKGFAKRLTALLVLQGGRAAEQVLAGEPEAQEIRRYREAFQNKLGKEPALLLAIERQHKIGELLEQTVTYGKSRRQWRTDLLDRLTCEPLTGLPILCMVMYFGLYQFVGLFGAGVLVDYLNNTLFLKNIMPAAEAVVNQYVGWGWLQSFLIGEYGVFSLGIRYAVAIILPIVGTFFIAFALLEDCGYLPRLAMLVDRFFKALGLNGRAIIPIALGFGCGTMAVMVTRTLETRRERIITTFLLALTIPCSAQLGVVLSLLAHNETALLIWLGYIVVIFAFSGWLSAKLTGSNGSAFYMELPPLRVPAAANVIKKAYSRMFWYFVEILPVFVATSCLLWIGDKTGLLGRLVARVEPVMNFIGLPREAAEAFLLGFFRRDYGAAGLYDMVTSGRLSDSQLVVAAVTLTLFMPCVAQFAVMIKERGLAIAVIMGIFITATAVASGWLVNQGVMRLWMM</sequence>
<comment type="caution">
    <text evidence="19">The sequence shown here is derived from an EMBL/GenBank/DDBJ whole genome shotgun (WGS) entry which is preliminary data.</text>
</comment>
<evidence type="ECO:0000313" key="19">
    <source>
        <dbReference type="EMBL" id="TCL40287.1"/>
    </source>
</evidence>
<evidence type="ECO:0000256" key="13">
    <source>
        <dbReference type="ARBA" id="ARBA00031200"/>
    </source>
</evidence>
<accession>A0A4R1Q379</accession>
<feature type="transmembrane region" description="Helical" evidence="17">
    <location>
        <begin position="354"/>
        <end position="373"/>
    </location>
</feature>
<dbReference type="SUPFAM" id="SSF52540">
    <property type="entry name" value="P-loop containing nucleoside triphosphate hydrolases"/>
    <property type="match status" value="1"/>
</dbReference>
<dbReference type="Pfam" id="PF07664">
    <property type="entry name" value="FeoB_C"/>
    <property type="match status" value="1"/>
</dbReference>
<evidence type="ECO:0000256" key="5">
    <source>
        <dbReference type="ARBA" id="ARBA00022496"/>
    </source>
</evidence>
<dbReference type="InterPro" id="IPR030389">
    <property type="entry name" value="G_FEOB_dom"/>
</dbReference>
<dbReference type="PROSITE" id="PS51711">
    <property type="entry name" value="G_FEOB"/>
    <property type="match status" value="1"/>
</dbReference>
<feature type="transmembrane region" description="Helical" evidence="17">
    <location>
        <begin position="284"/>
        <end position="308"/>
    </location>
</feature>
<dbReference type="InterPro" id="IPR041069">
    <property type="entry name" value="FeoB_Cyto"/>
</dbReference>
<evidence type="ECO:0000256" key="15">
    <source>
        <dbReference type="PIRSR" id="PIRSR603373-1"/>
    </source>
</evidence>
<evidence type="ECO:0000256" key="8">
    <source>
        <dbReference type="ARBA" id="ARBA00022989"/>
    </source>
</evidence>
<evidence type="ECO:0000259" key="18">
    <source>
        <dbReference type="PROSITE" id="PS51711"/>
    </source>
</evidence>